<dbReference type="EMBL" id="ML987193">
    <property type="protein sequence ID" value="KAF2250915.1"/>
    <property type="molecule type" value="Genomic_DNA"/>
</dbReference>
<reference evidence="2" key="1">
    <citation type="journal article" date="2020" name="Stud. Mycol.">
        <title>101 Dothideomycetes genomes: a test case for predicting lifestyles and emergence of pathogens.</title>
        <authorList>
            <person name="Haridas S."/>
            <person name="Albert R."/>
            <person name="Binder M."/>
            <person name="Bloem J."/>
            <person name="Labutti K."/>
            <person name="Salamov A."/>
            <person name="Andreopoulos B."/>
            <person name="Baker S."/>
            <person name="Barry K."/>
            <person name="Bills G."/>
            <person name="Bluhm B."/>
            <person name="Cannon C."/>
            <person name="Castanera R."/>
            <person name="Culley D."/>
            <person name="Daum C."/>
            <person name="Ezra D."/>
            <person name="Gonzalez J."/>
            <person name="Henrissat B."/>
            <person name="Kuo A."/>
            <person name="Liang C."/>
            <person name="Lipzen A."/>
            <person name="Lutzoni F."/>
            <person name="Magnuson J."/>
            <person name="Mondo S."/>
            <person name="Nolan M."/>
            <person name="Ohm R."/>
            <person name="Pangilinan J."/>
            <person name="Park H.-J."/>
            <person name="Ramirez L."/>
            <person name="Alfaro M."/>
            <person name="Sun H."/>
            <person name="Tritt A."/>
            <person name="Yoshinaga Y."/>
            <person name="Zwiers L.-H."/>
            <person name="Turgeon B."/>
            <person name="Goodwin S."/>
            <person name="Spatafora J."/>
            <person name="Crous P."/>
            <person name="Grigoriev I."/>
        </authorList>
    </citation>
    <scope>NUCLEOTIDE SEQUENCE</scope>
    <source>
        <strain evidence="2">CBS 122368</strain>
    </source>
</reference>
<dbReference type="OrthoDB" id="3790043at2759"/>
<evidence type="ECO:0000313" key="3">
    <source>
        <dbReference type="Proteomes" id="UP000800094"/>
    </source>
</evidence>
<organism evidence="2 3">
    <name type="scientific">Trematosphaeria pertusa</name>
    <dbReference type="NCBI Taxonomy" id="390896"/>
    <lineage>
        <taxon>Eukaryota</taxon>
        <taxon>Fungi</taxon>
        <taxon>Dikarya</taxon>
        <taxon>Ascomycota</taxon>
        <taxon>Pezizomycotina</taxon>
        <taxon>Dothideomycetes</taxon>
        <taxon>Pleosporomycetidae</taxon>
        <taxon>Pleosporales</taxon>
        <taxon>Massarineae</taxon>
        <taxon>Trematosphaeriaceae</taxon>
        <taxon>Trematosphaeria</taxon>
    </lineage>
</organism>
<dbReference type="GeneID" id="54586409"/>
<evidence type="ECO:0000313" key="2">
    <source>
        <dbReference type="EMBL" id="KAF2250915.1"/>
    </source>
</evidence>
<accession>A0A6A6IJZ0</accession>
<protein>
    <submittedName>
        <fullName evidence="2">Uncharacterized protein</fullName>
    </submittedName>
</protein>
<dbReference type="AlphaFoldDB" id="A0A6A6IJZ0"/>
<dbReference type="Proteomes" id="UP000800094">
    <property type="component" value="Unassembled WGS sequence"/>
</dbReference>
<gene>
    <name evidence="2" type="ORF">BU26DRAFT_562880</name>
</gene>
<proteinExistence type="predicted"/>
<feature type="compositionally biased region" description="Basic and acidic residues" evidence="1">
    <location>
        <begin position="115"/>
        <end position="128"/>
    </location>
</feature>
<keyword evidence="3" id="KW-1185">Reference proteome</keyword>
<evidence type="ECO:0000256" key="1">
    <source>
        <dbReference type="SAM" id="MobiDB-lite"/>
    </source>
</evidence>
<sequence length="138" mass="15049">MRPSSPRYSANRATVFLVILGTLAILYQLVAHFPAVTSNIGSALQHALPSAASSNFCTKEIGEGVCCELFLGAEPCADECRKEYVDRETFTLTKEYDECADQCLVMYKSTCGEAEGKTDDHAEEREPTVLKGMDTATP</sequence>
<name>A0A6A6IJZ0_9PLEO</name>
<feature type="region of interest" description="Disordered" evidence="1">
    <location>
        <begin position="115"/>
        <end position="138"/>
    </location>
</feature>
<dbReference type="RefSeq" id="XP_033685919.1">
    <property type="nucleotide sequence ID" value="XM_033833079.1"/>
</dbReference>